<dbReference type="Gene3D" id="3.30.1330.60">
    <property type="entry name" value="OmpA-like domain"/>
    <property type="match status" value="1"/>
</dbReference>
<dbReference type="InterPro" id="IPR050330">
    <property type="entry name" value="Bact_OuterMem_StrucFunc"/>
</dbReference>
<name>A0A3G8M9G8_9HYPH</name>
<dbReference type="PRINTS" id="PR01021">
    <property type="entry name" value="OMPADOMAIN"/>
</dbReference>
<evidence type="ECO:0000313" key="6">
    <source>
        <dbReference type="EMBL" id="AZG78571.1"/>
    </source>
</evidence>
<dbReference type="GO" id="GO:0009279">
    <property type="term" value="C:cell outer membrane"/>
    <property type="evidence" value="ECO:0007669"/>
    <property type="project" value="UniProtKB-SubCell"/>
</dbReference>
<evidence type="ECO:0000256" key="4">
    <source>
        <dbReference type="PROSITE-ProRule" id="PRU00473"/>
    </source>
</evidence>
<protein>
    <submittedName>
        <fullName evidence="6">BON domain-containing protein</fullName>
    </submittedName>
</protein>
<feature type="domain" description="OmpA-like" evidence="5">
    <location>
        <begin position="475"/>
        <end position="589"/>
    </location>
</feature>
<evidence type="ECO:0000256" key="2">
    <source>
        <dbReference type="ARBA" id="ARBA00023136"/>
    </source>
</evidence>
<dbReference type="EMBL" id="CP034086">
    <property type="protein sequence ID" value="AZG78571.1"/>
    <property type="molecule type" value="Genomic_DNA"/>
</dbReference>
<dbReference type="InterPro" id="IPR006664">
    <property type="entry name" value="OMP_bac"/>
</dbReference>
<proteinExistence type="predicted"/>
<dbReference type="CDD" id="cd07185">
    <property type="entry name" value="OmpA_C-like"/>
    <property type="match status" value="1"/>
</dbReference>
<comment type="subcellular location">
    <subcellularLocation>
        <location evidence="1">Cell outer membrane</location>
    </subcellularLocation>
</comment>
<evidence type="ECO:0000256" key="3">
    <source>
        <dbReference type="ARBA" id="ARBA00023237"/>
    </source>
</evidence>
<dbReference type="InterPro" id="IPR036737">
    <property type="entry name" value="OmpA-like_sf"/>
</dbReference>
<dbReference type="Pfam" id="PF04972">
    <property type="entry name" value="BON"/>
    <property type="match status" value="2"/>
</dbReference>
<dbReference type="InterPro" id="IPR006665">
    <property type="entry name" value="OmpA-like"/>
</dbReference>
<dbReference type="SUPFAM" id="SSF103088">
    <property type="entry name" value="OmpA-like"/>
    <property type="match status" value="1"/>
</dbReference>
<dbReference type="PANTHER" id="PTHR30329">
    <property type="entry name" value="STATOR ELEMENT OF FLAGELLAR MOTOR COMPLEX"/>
    <property type="match status" value="1"/>
</dbReference>
<evidence type="ECO:0000256" key="1">
    <source>
        <dbReference type="ARBA" id="ARBA00004442"/>
    </source>
</evidence>
<accession>A0A3G8M9G8</accession>
<keyword evidence="2 4" id="KW-0472">Membrane</keyword>
<sequence>MGGKTSMHLPKKWWIGLPVLFGLAYFAQDALTPRLEDDLRAAILSRVARSPDAIDRPEVRVAGRDVVLAGISLSPDVKARLLTALGVETPARRIIDATQPLSRATPFVLRLERRGGKAIISGNVPPAGARERLRAEIAALGLEVSDSAAYADGAPQSFPDLASFAVRRLAELDPASTTMTDATLAVSGEARSAADYDKALAALKASPFGASGVKVDVSPPRVSPYVFSAAARDGVISLSGHLPSDDLRKQVVAMAAAAGAGAAVSDAIQLGAGAPAGDFAGALAFAVGELGKLSQGKVAVSDGKIIIEGQGRQNILGETIRADAKARLPSGFEIARLDVMAGPITPYVFSAQRAGGEVTLTGYAPDEAVRNRLVETARRNFFDAKVVDRLVIAKGAPQNFAEATDHSLAALARLDEGKLAISDSNISLAGVARHQSARAEIAASFADALPQSFRGEAQLSTRIVGSPLVASQCGAALSELLAKSPIVFASDDSAIAAESAPLIDAIAATALRCPGAALEIAAHTDSLGIAEVNLGRSKRRAQAVVERLAKAGVDPFRISAVGYGGERPIASNDGDENRARNRRVEIIVK</sequence>
<dbReference type="InterPro" id="IPR007055">
    <property type="entry name" value="BON_dom"/>
</dbReference>
<keyword evidence="3" id="KW-0998">Cell outer membrane</keyword>
<dbReference type="KEGG" id="mros:EHO51_09180"/>
<dbReference type="AlphaFoldDB" id="A0A3G8M9G8"/>
<dbReference type="PANTHER" id="PTHR30329:SF21">
    <property type="entry name" value="LIPOPROTEIN YIAD-RELATED"/>
    <property type="match status" value="1"/>
</dbReference>
<dbReference type="Pfam" id="PF00691">
    <property type="entry name" value="OmpA"/>
    <property type="match status" value="1"/>
</dbReference>
<evidence type="ECO:0000313" key="7">
    <source>
        <dbReference type="Proteomes" id="UP000273982"/>
    </source>
</evidence>
<reference evidence="6 7" key="1">
    <citation type="submission" date="2018-11" db="EMBL/GenBank/DDBJ databases">
        <title>Genome squencing of methanotrophic bacteria isolated from alkaline groundwater in Korea.</title>
        <authorList>
            <person name="Nguyen L.N."/>
        </authorList>
    </citation>
    <scope>NUCLEOTIDE SEQUENCE [LARGE SCALE GENOMIC DNA]</scope>
    <source>
        <strain evidence="6 7">GW6</strain>
    </source>
</reference>
<dbReference type="PROSITE" id="PS51123">
    <property type="entry name" value="OMPA_2"/>
    <property type="match status" value="1"/>
</dbReference>
<evidence type="ECO:0000259" key="5">
    <source>
        <dbReference type="PROSITE" id="PS51123"/>
    </source>
</evidence>
<dbReference type="Gene3D" id="3.40.1520.20">
    <property type="match status" value="3"/>
</dbReference>
<dbReference type="Proteomes" id="UP000273982">
    <property type="component" value="Chromosome"/>
</dbReference>
<organism evidence="6 7">
    <name type="scientific">Methylocystis rosea</name>
    <dbReference type="NCBI Taxonomy" id="173366"/>
    <lineage>
        <taxon>Bacteria</taxon>
        <taxon>Pseudomonadati</taxon>
        <taxon>Pseudomonadota</taxon>
        <taxon>Alphaproteobacteria</taxon>
        <taxon>Hyphomicrobiales</taxon>
        <taxon>Methylocystaceae</taxon>
        <taxon>Methylocystis</taxon>
    </lineage>
</organism>
<gene>
    <name evidence="6" type="ORF">EHO51_09180</name>
</gene>